<accession>A0ACB6R1B6</accession>
<proteinExistence type="predicted"/>
<organism evidence="1 2">
    <name type="scientific">Lindgomyces ingoldianus</name>
    <dbReference type="NCBI Taxonomy" id="673940"/>
    <lineage>
        <taxon>Eukaryota</taxon>
        <taxon>Fungi</taxon>
        <taxon>Dikarya</taxon>
        <taxon>Ascomycota</taxon>
        <taxon>Pezizomycotina</taxon>
        <taxon>Dothideomycetes</taxon>
        <taxon>Pleosporomycetidae</taxon>
        <taxon>Pleosporales</taxon>
        <taxon>Lindgomycetaceae</taxon>
        <taxon>Lindgomyces</taxon>
    </lineage>
</organism>
<protein>
    <submittedName>
        <fullName evidence="1">DUF572-domain-containing protein</fullName>
    </submittedName>
</protein>
<evidence type="ECO:0000313" key="2">
    <source>
        <dbReference type="Proteomes" id="UP000799755"/>
    </source>
</evidence>
<name>A0ACB6R1B6_9PLEO</name>
<gene>
    <name evidence="1" type="ORF">BDR25DRAFT_302700</name>
</gene>
<keyword evidence="2" id="KW-1185">Reference proteome</keyword>
<dbReference type="EMBL" id="MU003502">
    <property type="protein sequence ID" value="KAF2472570.1"/>
    <property type="molecule type" value="Genomic_DNA"/>
</dbReference>
<sequence>MQGFNMGRYYPPDAESAHRFNTSHPLGNRARKSNQGILIVRFELPFAVWCDHCKPTALVGQGVRFNAEKKKVGNYLSTPIWSFRMKHTACGGWMEIRTDPQNAAYVVTEGGRKRDYGPDERATEGELAFLTEEEREKRRNDAFAALEGRLDDKIVEKKNKERVEELYEASEVWEDPYTVNQKLRSQFRVQRKMFEKATQHKERMQEKFGIGIDIVDEIESDRVRARLVEYGAGESSSDQKVDEASRKPLFVPKDANQNNDPGSQARKLKSEIKAEKTRHNLQQTLVSNTRAAIDPFLMGKNARTKTKGDIIPGLKRKRSLEASTRPIPITTEPPPKKTLPPVALVGYDSD</sequence>
<dbReference type="Proteomes" id="UP000799755">
    <property type="component" value="Unassembled WGS sequence"/>
</dbReference>
<comment type="caution">
    <text evidence="1">The sequence shown here is derived from an EMBL/GenBank/DDBJ whole genome shotgun (WGS) entry which is preliminary data.</text>
</comment>
<evidence type="ECO:0000313" key="1">
    <source>
        <dbReference type="EMBL" id="KAF2472570.1"/>
    </source>
</evidence>
<reference evidence="1" key="1">
    <citation type="journal article" date="2020" name="Stud. Mycol.">
        <title>101 Dothideomycetes genomes: a test case for predicting lifestyles and emergence of pathogens.</title>
        <authorList>
            <person name="Haridas S."/>
            <person name="Albert R."/>
            <person name="Binder M."/>
            <person name="Bloem J."/>
            <person name="Labutti K."/>
            <person name="Salamov A."/>
            <person name="Andreopoulos B."/>
            <person name="Baker S."/>
            <person name="Barry K."/>
            <person name="Bills G."/>
            <person name="Bluhm B."/>
            <person name="Cannon C."/>
            <person name="Castanera R."/>
            <person name="Culley D."/>
            <person name="Daum C."/>
            <person name="Ezra D."/>
            <person name="Gonzalez J."/>
            <person name="Henrissat B."/>
            <person name="Kuo A."/>
            <person name="Liang C."/>
            <person name="Lipzen A."/>
            <person name="Lutzoni F."/>
            <person name="Magnuson J."/>
            <person name="Mondo S."/>
            <person name="Nolan M."/>
            <person name="Ohm R."/>
            <person name="Pangilinan J."/>
            <person name="Park H.-J."/>
            <person name="Ramirez L."/>
            <person name="Alfaro M."/>
            <person name="Sun H."/>
            <person name="Tritt A."/>
            <person name="Yoshinaga Y."/>
            <person name="Zwiers L.-H."/>
            <person name="Turgeon B."/>
            <person name="Goodwin S."/>
            <person name="Spatafora J."/>
            <person name="Crous P."/>
            <person name="Grigoriev I."/>
        </authorList>
    </citation>
    <scope>NUCLEOTIDE SEQUENCE</scope>
    <source>
        <strain evidence="1">ATCC 200398</strain>
    </source>
</reference>